<evidence type="ECO:0000313" key="1">
    <source>
        <dbReference type="EMBL" id="KAF2477244.1"/>
    </source>
</evidence>
<comment type="caution">
    <text evidence="1">The sequence shown here is derived from an EMBL/GenBank/DDBJ whole genome shotgun (WGS) entry which is preliminary data.</text>
</comment>
<evidence type="ECO:0000313" key="2">
    <source>
        <dbReference type="Proteomes" id="UP000799755"/>
    </source>
</evidence>
<protein>
    <submittedName>
        <fullName evidence="1">Uncharacterized protein</fullName>
    </submittedName>
</protein>
<sequence length="321" mass="35865">MTAEDENDKELSEKIIDVAEAAEKWQVLAPYAEKVASFVEEYGEIIDGIGTAFAVVGVVWGIYSKMEKAKEDAAQRAAMVEKITKAVNGMIKRSTAEVQASIREESVGTTLALVQTVQVGFSRDVVPYFKEYPVSGWDTGLVDLYLFNARQAIEELHLLIEKHAKIGDGGTLLVLYRNLNSILQCKFTIDKWRRGDDPEVINQASIEAERLFQAAITVNNGMRLMSDLSFSPGLVYWQVGGGNRPSLAHYKYYYKGQIGPTINKDPKIVSRAYIEHRAAARSTVVPSDVNVWIRQAVELRGELYDRKNGRWLNKVDVVASV</sequence>
<organism evidence="1 2">
    <name type="scientific">Lindgomyces ingoldianus</name>
    <dbReference type="NCBI Taxonomy" id="673940"/>
    <lineage>
        <taxon>Eukaryota</taxon>
        <taxon>Fungi</taxon>
        <taxon>Dikarya</taxon>
        <taxon>Ascomycota</taxon>
        <taxon>Pezizomycotina</taxon>
        <taxon>Dothideomycetes</taxon>
        <taxon>Pleosporomycetidae</taxon>
        <taxon>Pleosporales</taxon>
        <taxon>Lindgomycetaceae</taxon>
        <taxon>Lindgomyces</taxon>
    </lineage>
</organism>
<gene>
    <name evidence="1" type="ORF">BDR25DRAFT_321659</name>
</gene>
<dbReference type="Proteomes" id="UP000799755">
    <property type="component" value="Unassembled WGS sequence"/>
</dbReference>
<reference evidence="1" key="1">
    <citation type="journal article" date="2020" name="Stud. Mycol.">
        <title>101 Dothideomycetes genomes: a test case for predicting lifestyles and emergence of pathogens.</title>
        <authorList>
            <person name="Haridas S."/>
            <person name="Albert R."/>
            <person name="Binder M."/>
            <person name="Bloem J."/>
            <person name="Labutti K."/>
            <person name="Salamov A."/>
            <person name="Andreopoulos B."/>
            <person name="Baker S."/>
            <person name="Barry K."/>
            <person name="Bills G."/>
            <person name="Bluhm B."/>
            <person name="Cannon C."/>
            <person name="Castanera R."/>
            <person name="Culley D."/>
            <person name="Daum C."/>
            <person name="Ezra D."/>
            <person name="Gonzalez J."/>
            <person name="Henrissat B."/>
            <person name="Kuo A."/>
            <person name="Liang C."/>
            <person name="Lipzen A."/>
            <person name="Lutzoni F."/>
            <person name="Magnuson J."/>
            <person name="Mondo S."/>
            <person name="Nolan M."/>
            <person name="Ohm R."/>
            <person name="Pangilinan J."/>
            <person name="Park H.-J."/>
            <person name="Ramirez L."/>
            <person name="Alfaro M."/>
            <person name="Sun H."/>
            <person name="Tritt A."/>
            <person name="Yoshinaga Y."/>
            <person name="Zwiers L.-H."/>
            <person name="Turgeon B."/>
            <person name="Goodwin S."/>
            <person name="Spatafora J."/>
            <person name="Crous P."/>
            <person name="Grigoriev I."/>
        </authorList>
    </citation>
    <scope>NUCLEOTIDE SEQUENCE</scope>
    <source>
        <strain evidence="1">ATCC 200398</strain>
    </source>
</reference>
<keyword evidence="2" id="KW-1185">Reference proteome</keyword>
<dbReference type="EMBL" id="MU003493">
    <property type="protein sequence ID" value="KAF2477244.1"/>
    <property type="molecule type" value="Genomic_DNA"/>
</dbReference>
<name>A0ACB6RD37_9PLEO</name>
<accession>A0ACB6RD37</accession>
<proteinExistence type="predicted"/>